<dbReference type="OrthoDB" id="9802987at2"/>
<protein>
    <recommendedName>
        <fullName evidence="4">Glycosyl transferase</fullName>
    </recommendedName>
</protein>
<evidence type="ECO:0000313" key="3">
    <source>
        <dbReference type="Proteomes" id="UP000267223"/>
    </source>
</evidence>
<proteinExistence type="predicted"/>
<gene>
    <name evidence="2" type="ORF">EFY79_00665</name>
</gene>
<sequence length="268" mass="31756">MSSLTVDPFVLVDNLSMNDLQLSEIESGYKLELSLIEPQKIIRCFSDYFRLNAQLIPKIIHQVWIGPYKPPWKWINSFKINFKNQFPDWDYKLWREEDISHLKMTNQKLYQQEGVFAGKTDILRYELLYQFGGMYIDADSEWLNNKPLSELILQTNELGVFAGQEDEVMLAAGVIGSSKKNPIIYLLIKLLTLTFFKTRIEKQYPTWIALGPRFFSEVIKYFEITKFPKHFFYPVSWRQNNLLVDTSQFPESYMMQYGYTSNDLHKYL</sequence>
<dbReference type="SUPFAM" id="SSF53448">
    <property type="entry name" value="Nucleotide-diphospho-sugar transferases"/>
    <property type="match status" value="1"/>
</dbReference>
<keyword evidence="3" id="KW-1185">Reference proteome</keyword>
<name>A0A3M9NS16_9BACT</name>
<dbReference type="EMBL" id="RJJR01000001">
    <property type="protein sequence ID" value="RNI39848.1"/>
    <property type="molecule type" value="Genomic_DNA"/>
</dbReference>
<organism evidence="2 3">
    <name type="scientific">Hanamia caeni</name>
    <dbReference type="NCBI Taxonomy" id="2294116"/>
    <lineage>
        <taxon>Bacteria</taxon>
        <taxon>Pseudomonadati</taxon>
        <taxon>Bacteroidota</taxon>
        <taxon>Chitinophagia</taxon>
        <taxon>Chitinophagales</taxon>
        <taxon>Chitinophagaceae</taxon>
        <taxon>Hanamia</taxon>
    </lineage>
</organism>
<keyword evidence="1" id="KW-0808">Transferase</keyword>
<dbReference type="AlphaFoldDB" id="A0A3M9NS16"/>
<dbReference type="PANTHER" id="PTHR32385:SF15">
    <property type="entry name" value="INOSITOL PHOSPHOCERAMIDE MANNOSYLTRANSFERASE 1"/>
    <property type="match status" value="1"/>
</dbReference>
<dbReference type="Gene3D" id="3.90.550.20">
    <property type="match status" value="1"/>
</dbReference>
<reference evidence="2 3" key="1">
    <citation type="submission" date="2018-11" db="EMBL/GenBank/DDBJ databases">
        <title>Draft genome sequence of Ferruginibacter sp. BO-59.</title>
        <authorList>
            <person name="Im W.T."/>
        </authorList>
    </citation>
    <scope>NUCLEOTIDE SEQUENCE [LARGE SCALE GENOMIC DNA]</scope>
    <source>
        <strain evidence="2 3">BO-59</strain>
    </source>
</reference>
<dbReference type="RefSeq" id="WP_123118739.1">
    <property type="nucleotide sequence ID" value="NZ_RJJR01000001.1"/>
</dbReference>
<dbReference type="GO" id="GO:0016020">
    <property type="term" value="C:membrane"/>
    <property type="evidence" value="ECO:0007669"/>
    <property type="project" value="GOC"/>
</dbReference>
<dbReference type="PANTHER" id="PTHR32385">
    <property type="entry name" value="MANNOSYL PHOSPHORYLINOSITOL CERAMIDE SYNTHASE"/>
    <property type="match status" value="1"/>
</dbReference>
<dbReference type="Pfam" id="PF04488">
    <property type="entry name" value="Gly_transf_sug"/>
    <property type="match status" value="1"/>
</dbReference>
<dbReference type="GO" id="GO:0000030">
    <property type="term" value="F:mannosyltransferase activity"/>
    <property type="evidence" value="ECO:0007669"/>
    <property type="project" value="TreeGrafter"/>
</dbReference>
<accession>A0A3M9NS16</accession>
<comment type="caution">
    <text evidence="2">The sequence shown here is derived from an EMBL/GenBank/DDBJ whole genome shotgun (WGS) entry which is preliminary data.</text>
</comment>
<dbReference type="InterPro" id="IPR029044">
    <property type="entry name" value="Nucleotide-diphossugar_trans"/>
</dbReference>
<dbReference type="Proteomes" id="UP000267223">
    <property type="component" value="Unassembled WGS sequence"/>
</dbReference>
<dbReference type="InterPro" id="IPR007577">
    <property type="entry name" value="GlycoTrfase_DXD_sugar-bd_CS"/>
</dbReference>
<evidence type="ECO:0000313" key="2">
    <source>
        <dbReference type="EMBL" id="RNI39848.1"/>
    </source>
</evidence>
<dbReference type="GO" id="GO:0051999">
    <property type="term" value="P:mannosyl-inositol phosphorylceramide biosynthetic process"/>
    <property type="evidence" value="ECO:0007669"/>
    <property type="project" value="TreeGrafter"/>
</dbReference>
<evidence type="ECO:0000256" key="1">
    <source>
        <dbReference type="ARBA" id="ARBA00022679"/>
    </source>
</evidence>
<dbReference type="InterPro" id="IPR051706">
    <property type="entry name" value="Glycosyltransferase_domain"/>
</dbReference>
<evidence type="ECO:0008006" key="4">
    <source>
        <dbReference type="Google" id="ProtNLM"/>
    </source>
</evidence>